<feature type="region of interest" description="Disordered" evidence="1">
    <location>
        <begin position="1"/>
        <end position="53"/>
    </location>
</feature>
<protein>
    <submittedName>
        <fullName evidence="2">DUF3558 domain-containing protein</fullName>
    </submittedName>
</protein>
<feature type="compositionally biased region" description="Low complexity" evidence="1">
    <location>
        <begin position="18"/>
        <end position="34"/>
    </location>
</feature>
<reference evidence="3" key="1">
    <citation type="journal article" date="2019" name="Int. J. Syst. Evol. Microbiol.">
        <title>The Global Catalogue of Microorganisms (GCM) 10K type strain sequencing project: providing services to taxonomists for standard genome sequencing and annotation.</title>
        <authorList>
            <consortium name="The Broad Institute Genomics Platform"/>
            <consortium name="The Broad Institute Genome Sequencing Center for Infectious Disease"/>
            <person name="Wu L."/>
            <person name="Ma J."/>
        </authorList>
    </citation>
    <scope>NUCLEOTIDE SEQUENCE [LARGE SCALE GENOMIC DNA]</scope>
    <source>
        <strain evidence="3">CCUG 36956</strain>
    </source>
</reference>
<dbReference type="InterPro" id="IPR024520">
    <property type="entry name" value="DUF3558"/>
</dbReference>
<accession>A0ABW1JMT7</accession>
<dbReference type="RefSeq" id="WP_378599800.1">
    <property type="nucleotide sequence ID" value="NZ_JBHSQN010000002.1"/>
</dbReference>
<evidence type="ECO:0000313" key="3">
    <source>
        <dbReference type="Proteomes" id="UP001596223"/>
    </source>
</evidence>
<dbReference type="Proteomes" id="UP001596223">
    <property type="component" value="Unassembled WGS sequence"/>
</dbReference>
<gene>
    <name evidence="2" type="ORF">ACFP3H_04025</name>
</gene>
<comment type="caution">
    <text evidence="2">The sequence shown here is derived from an EMBL/GenBank/DDBJ whole genome shotgun (WGS) entry which is preliminary data.</text>
</comment>
<evidence type="ECO:0000313" key="2">
    <source>
        <dbReference type="EMBL" id="MFC6010207.1"/>
    </source>
</evidence>
<proteinExistence type="predicted"/>
<organism evidence="2 3">
    <name type="scientific">Nocardia lasii</name>
    <dbReference type="NCBI Taxonomy" id="1616107"/>
    <lineage>
        <taxon>Bacteria</taxon>
        <taxon>Bacillati</taxon>
        <taxon>Actinomycetota</taxon>
        <taxon>Actinomycetes</taxon>
        <taxon>Mycobacteriales</taxon>
        <taxon>Nocardiaceae</taxon>
        <taxon>Nocardia</taxon>
    </lineage>
</organism>
<dbReference type="EMBL" id="JBHSQN010000002">
    <property type="protein sequence ID" value="MFC6010207.1"/>
    <property type="molecule type" value="Genomic_DNA"/>
</dbReference>
<sequence>MLLAGCGNDDPTPDDRSSTASESSSASTVGTSPARPTLTAPHLQPPVQDNKYIREGKRPKVVVDPCTWIEDGQIAEIGFEPASRRRARDLLAEYSFLTCRFMNGDDEALSIESGNVSLDEVREKYAGSTEELLINGREAIKARKSSGTCSVDLQTKVGYFGITVTTHTPGLVKNMQPCDDIVHIATVLEPAIGKEN</sequence>
<dbReference type="Pfam" id="PF12079">
    <property type="entry name" value="DUF3558"/>
    <property type="match status" value="1"/>
</dbReference>
<name>A0ABW1JMT7_9NOCA</name>
<keyword evidence="3" id="KW-1185">Reference proteome</keyword>
<evidence type="ECO:0000256" key="1">
    <source>
        <dbReference type="SAM" id="MobiDB-lite"/>
    </source>
</evidence>